<sequence>MHEVPGCLLAALAILILGCVPAATATAEPIYPRPDPDPFYAAPADLAAHRLGDVLGVRPMPPLLTFPGTAVTLVKFRSSNSRNQPIAATTTVLTPPGHRPDGPLLSYQHIINALGTECAVSHALYATDPNLVIREAPALNLLLVHGWSVALPDHLGPQFAYGAARLGGQITLDGVRAVERVPGLTLHHSRVTLAGYSGGGMATAWAAALQPKYAPDLALAGAAAGGVPMNLETMVRVLGDHRHPAFGLAMAAAIGLEREYPDRLPVSHYMNAQGLAAAHAMANGCTNEIIAAGAGRSALDFAASTDLINSVEARRVVEENSLELFDGVPKIPMYEWHSPTDSLIPLDAIRNTDRRYCATGVRLQAELTPAPDHLTAAVAGLPEVVAWLDARFRGEPAPSNCPAV</sequence>
<reference evidence="2 3" key="1">
    <citation type="submission" date="2021-06" db="EMBL/GenBank/DDBJ databases">
        <title>Actinomycetes sequencing.</title>
        <authorList>
            <person name="Shan Q."/>
        </authorList>
    </citation>
    <scope>NUCLEOTIDE SEQUENCE [LARGE SCALE GENOMIC DNA]</scope>
    <source>
        <strain evidence="2 3">NEAU-G5</strain>
    </source>
</reference>
<dbReference type="Pfam" id="PF03583">
    <property type="entry name" value="LIP"/>
    <property type="match status" value="1"/>
</dbReference>
<proteinExistence type="predicted"/>
<dbReference type="Gene3D" id="3.40.50.1820">
    <property type="entry name" value="alpha/beta hydrolase"/>
    <property type="match status" value="1"/>
</dbReference>
<dbReference type="EMBL" id="JAHKNI010000002">
    <property type="protein sequence ID" value="MBU3061381.1"/>
    <property type="molecule type" value="Genomic_DNA"/>
</dbReference>
<feature type="chain" id="PRO_5046189561" evidence="1">
    <location>
        <begin position="23"/>
        <end position="404"/>
    </location>
</feature>
<dbReference type="PANTHER" id="PTHR34853">
    <property type="match status" value="1"/>
</dbReference>
<dbReference type="PIRSF" id="PIRSF029171">
    <property type="entry name" value="Esterase_LipA"/>
    <property type="match status" value="1"/>
</dbReference>
<evidence type="ECO:0000313" key="3">
    <source>
        <dbReference type="Proteomes" id="UP000733379"/>
    </source>
</evidence>
<dbReference type="PANTHER" id="PTHR34853:SF1">
    <property type="entry name" value="LIPASE 5"/>
    <property type="match status" value="1"/>
</dbReference>
<name>A0ABS6AV20_9NOCA</name>
<feature type="signal peptide" evidence="1">
    <location>
        <begin position="1"/>
        <end position="22"/>
    </location>
</feature>
<organism evidence="2 3">
    <name type="scientific">Nocardia albiluteola</name>
    <dbReference type="NCBI Taxonomy" id="2842303"/>
    <lineage>
        <taxon>Bacteria</taxon>
        <taxon>Bacillati</taxon>
        <taxon>Actinomycetota</taxon>
        <taxon>Actinomycetes</taxon>
        <taxon>Mycobacteriales</taxon>
        <taxon>Nocardiaceae</taxon>
        <taxon>Nocardia</taxon>
    </lineage>
</organism>
<comment type="caution">
    <text evidence="2">The sequence shown here is derived from an EMBL/GenBank/DDBJ whole genome shotgun (WGS) entry which is preliminary data.</text>
</comment>
<accession>A0ABS6AV20</accession>
<dbReference type="InterPro" id="IPR005152">
    <property type="entry name" value="Lipase_secreted"/>
</dbReference>
<keyword evidence="1" id="KW-0732">Signal</keyword>
<gene>
    <name evidence="2" type="ORF">KO481_07575</name>
</gene>
<protein>
    <submittedName>
        <fullName evidence="2">Lipase family protein</fullName>
    </submittedName>
</protein>
<keyword evidence="3" id="KW-1185">Reference proteome</keyword>
<dbReference type="SUPFAM" id="SSF53474">
    <property type="entry name" value="alpha/beta-Hydrolases"/>
    <property type="match status" value="1"/>
</dbReference>
<evidence type="ECO:0000256" key="1">
    <source>
        <dbReference type="SAM" id="SignalP"/>
    </source>
</evidence>
<evidence type="ECO:0000313" key="2">
    <source>
        <dbReference type="EMBL" id="MBU3061381.1"/>
    </source>
</evidence>
<dbReference type="Proteomes" id="UP000733379">
    <property type="component" value="Unassembled WGS sequence"/>
</dbReference>
<dbReference type="Gene3D" id="1.10.260.130">
    <property type="match status" value="1"/>
</dbReference>
<dbReference type="InterPro" id="IPR029058">
    <property type="entry name" value="AB_hydrolase_fold"/>
</dbReference>